<reference evidence="2" key="1">
    <citation type="journal article" date="2022" name="Genome Biol. Evol.">
        <title>A New Gene Family Diagnostic for Intracellular Biomineralization of Amorphous Ca Carbonates by Cyanobacteria.</title>
        <authorList>
            <person name="Benzerara K."/>
            <person name="Duprat E."/>
            <person name="Bitard-Feildel T."/>
            <person name="Caumes G."/>
            <person name="Cassier-Chauvat C."/>
            <person name="Chauvat F."/>
            <person name="Dezi M."/>
            <person name="Diop S.I."/>
            <person name="Gaschignard G."/>
            <person name="Gorgen S."/>
            <person name="Gugger M."/>
            <person name="Lopez-Garcia P."/>
            <person name="Millet M."/>
            <person name="Skouri-Panet F."/>
            <person name="Moreira D."/>
            <person name="Callebaut I."/>
        </authorList>
    </citation>
    <scope>NUCLEOTIDE SEQUENCE</scope>
    <source>
        <strain evidence="2">G9</strain>
    </source>
</reference>
<organism evidence="2 3">
    <name type="scientific">Candidatus Synechococcus calcipolaris G9</name>
    <dbReference type="NCBI Taxonomy" id="1497997"/>
    <lineage>
        <taxon>Bacteria</taxon>
        <taxon>Bacillati</taxon>
        <taxon>Cyanobacteriota</taxon>
        <taxon>Cyanophyceae</taxon>
        <taxon>Synechococcales</taxon>
        <taxon>Synechococcaceae</taxon>
        <taxon>Synechococcus</taxon>
    </lineage>
</organism>
<accession>A0ABT6EZA1</accession>
<dbReference type="EMBL" id="JAKKUT010000002">
    <property type="protein sequence ID" value="MDG2990934.1"/>
    <property type="molecule type" value="Genomic_DNA"/>
</dbReference>
<dbReference type="Pfam" id="PF08241">
    <property type="entry name" value="Methyltransf_11"/>
    <property type="match status" value="1"/>
</dbReference>
<protein>
    <submittedName>
        <fullName evidence="2">Class I SAM-dependent methyltransferase</fullName>
    </submittedName>
</protein>
<comment type="caution">
    <text evidence="2">The sequence shown here is derived from an EMBL/GenBank/DDBJ whole genome shotgun (WGS) entry which is preliminary data.</text>
</comment>
<feature type="domain" description="Methyltransferase type 11" evidence="1">
    <location>
        <begin position="55"/>
        <end position="139"/>
    </location>
</feature>
<dbReference type="Gene3D" id="3.40.50.150">
    <property type="entry name" value="Vaccinia Virus protein VP39"/>
    <property type="match status" value="1"/>
</dbReference>
<dbReference type="SUPFAM" id="SSF53335">
    <property type="entry name" value="S-adenosyl-L-methionine-dependent methyltransferases"/>
    <property type="match status" value="1"/>
</dbReference>
<dbReference type="InterPro" id="IPR013216">
    <property type="entry name" value="Methyltransf_11"/>
</dbReference>
<gene>
    <name evidence="2" type="ORF">L3556_08335</name>
</gene>
<name>A0ABT6EZA1_9SYNE</name>
<dbReference type="InterPro" id="IPR029063">
    <property type="entry name" value="SAM-dependent_MTases_sf"/>
</dbReference>
<dbReference type="CDD" id="cd02440">
    <property type="entry name" value="AdoMet_MTases"/>
    <property type="match status" value="1"/>
</dbReference>
<keyword evidence="3" id="KW-1185">Reference proteome</keyword>
<evidence type="ECO:0000313" key="3">
    <source>
        <dbReference type="Proteomes" id="UP001154265"/>
    </source>
</evidence>
<evidence type="ECO:0000259" key="1">
    <source>
        <dbReference type="Pfam" id="PF08241"/>
    </source>
</evidence>
<reference evidence="2" key="2">
    <citation type="submission" date="2022-01" db="EMBL/GenBank/DDBJ databases">
        <authorList>
            <person name="Zivanovic Y."/>
            <person name="Moreira D."/>
            <person name="Lopez-Garcia P."/>
        </authorList>
    </citation>
    <scope>NUCLEOTIDE SEQUENCE</scope>
    <source>
        <strain evidence="2">G9</strain>
    </source>
</reference>
<keyword evidence="2" id="KW-0489">Methyltransferase</keyword>
<dbReference type="GO" id="GO:0032259">
    <property type="term" value="P:methylation"/>
    <property type="evidence" value="ECO:0007669"/>
    <property type="project" value="UniProtKB-KW"/>
</dbReference>
<sequence length="216" mass="25082">MFLSDSTYESLTNQIVRFFSDSTLKTLNEAVLFPLRTHYLTQILTPYFGESSNVLDLGTSNGALAANIKRKLGATTTPEFTGCDVHIQPETFIPVVRYDGYTIPFPENHFDTVMIIDVLHHADSPRRVLEEAKRVARKNILIKDHYWVNSKDFTSLKFADYIGNQPYGIHLPYGFLTEENWHRMIHDLNLNVLESRKFRYNLIDPCRHILFDLRLD</sequence>
<evidence type="ECO:0000313" key="2">
    <source>
        <dbReference type="EMBL" id="MDG2990934.1"/>
    </source>
</evidence>
<dbReference type="RefSeq" id="WP_277866822.1">
    <property type="nucleotide sequence ID" value="NZ_JAKKUT010000002.1"/>
</dbReference>
<dbReference type="Proteomes" id="UP001154265">
    <property type="component" value="Unassembled WGS sequence"/>
</dbReference>
<dbReference type="GO" id="GO:0008168">
    <property type="term" value="F:methyltransferase activity"/>
    <property type="evidence" value="ECO:0007669"/>
    <property type="project" value="UniProtKB-KW"/>
</dbReference>
<proteinExistence type="predicted"/>
<keyword evidence="2" id="KW-0808">Transferase</keyword>